<evidence type="ECO:0000256" key="3">
    <source>
        <dbReference type="ARBA" id="ARBA00022723"/>
    </source>
</evidence>
<name>A0A286GNS1_9BACT</name>
<dbReference type="InterPro" id="IPR003439">
    <property type="entry name" value="ABC_transporter-like_ATP-bd"/>
</dbReference>
<evidence type="ECO:0000313" key="20">
    <source>
        <dbReference type="Proteomes" id="UP000219452"/>
    </source>
</evidence>
<dbReference type="Gene3D" id="1.10.8.280">
    <property type="entry name" value="ABC transporter ATPase domain-like"/>
    <property type="match status" value="1"/>
</dbReference>
<dbReference type="Pfam" id="PF17760">
    <property type="entry name" value="UvrA_inter"/>
    <property type="match status" value="1"/>
</dbReference>
<keyword evidence="4" id="KW-0677">Repeat</keyword>
<evidence type="ECO:0000256" key="7">
    <source>
        <dbReference type="ARBA" id="ARBA00022769"/>
    </source>
</evidence>
<dbReference type="OrthoDB" id="9809851at2"/>
<dbReference type="InterPro" id="IPR041102">
    <property type="entry name" value="UvrA_inter"/>
</dbReference>
<dbReference type="RefSeq" id="WP_097130113.1">
    <property type="nucleotide sequence ID" value="NZ_OCNH01000006.1"/>
</dbReference>
<dbReference type="InterPro" id="IPR017871">
    <property type="entry name" value="ABC_transporter-like_CS"/>
</dbReference>
<keyword evidence="13" id="KW-0234">DNA repair</keyword>
<evidence type="ECO:0000256" key="5">
    <source>
        <dbReference type="ARBA" id="ARBA00022741"/>
    </source>
</evidence>
<comment type="subcellular location">
    <subcellularLocation>
        <location evidence="1">Cytoplasm</location>
    </subcellularLocation>
</comment>
<proteinExistence type="inferred from homology"/>
<evidence type="ECO:0000259" key="18">
    <source>
        <dbReference type="PROSITE" id="PS50893"/>
    </source>
</evidence>
<keyword evidence="8" id="KW-0863">Zinc-finger</keyword>
<dbReference type="PROSITE" id="PS00211">
    <property type="entry name" value="ABC_TRANSPORTER_1"/>
    <property type="match status" value="1"/>
</dbReference>
<evidence type="ECO:0000256" key="11">
    <source>
        <dbReference type="ARBA" id="ARBA00022881"/>
    </source>
</evidence>
<dbReference type="GO" id="GO:0006281">
    <property type="term" value="P:DNA repair"/>
    <property type="evidence" value="ECO:0007669"/>
    <property type="project" value="UniProtKB-KW"/>
</dbReference>
<feature type="domain" description="ABC transporter" evidence="18">
    <location>
        <begin position="662"/>
        <end position="997"/>
    </location>
</feature>
<evidence type="ECO:0000256" key="2">
    <source>
        <dbReference type="ARBA" id="ARBA00022490"/>
    </source>
</evidence>
<keyword evidence="7" id="KW-0228">DNA excision</keyword>
<dbReference type="Gene3D" id="3.30.1490.20">
    <property type="entry name" value="ATP-grasp fold, A domain"/>
    <property type="match status" value="1"/>
</dbReference>
<keyword evidence="20" id="KW-1185">Reference proteome</keyword>
<keyword evidence="10" id="KW-0067">ATP-binding</keyword>
<keyword evidence="9" id="KW-0862">Zinc</keyword>
<accession>A0A286GNS1</accession>
<dbReference type="InterPro" id="IPR041552">
    <property type="entry name" value="UvrA_DNA-bd"/>
</dbReference>
<organism evidence="19 20">
    <name type="scientific">Spirosoma fluviale</name>
    <dbReference type="NCBI Taxonomy" id="1597977"/>
    <lineage>
        <taxon>Bacteria</taxon>
        <taxon>Pseudomonadati</taxon>
        <taxon>Bacteroidota</taxon>
        <taxon>Cytophagia</taxon>
        <taxon>Cytophagales</taxon>
        <taxon>Cytophagaceae</taxon>
        <taxon>Spirosoma</taxon>
    </lineage>
</organism>
<dbReference type="InterPro" id="IPR013815">
    <property type="entry name" value="ATP_grasp_subdomain_1"/>
</dbReference>
<evidence type="ECO:0000256" key="6">
    <source>
        <dbReference type="ARBA" id="ARBA00022763"/>
    </source>
</evidence>
<dbReference type="PANTHER" id="PTHR43152:SF3">
    <property type="entry name" value="UVRABC SYSTEM PROTEIN A"/>
    <property type="match status" value="1"/>
</dbReference>
<dbReference type="GO" id="GO:0008270">
    <property type="term" value="F:zinc ion binding"/>
    <property type="evidence" value="ECO:0007669"/>
    <property type="project" value="UniProtKB-KW"/>
</dbReference>
<evidence type="ECO:0000256" key="13">
    <source>
        <dbReference type="ARBA" id="ARBA00023204"/>
    </source>
</evidence>
<evidence type="ECO:0000256" key="17">
    <source>
        <dbReference type="SAM" id="MobiDB-lite"/>
    </source>
</evidence>
<evidence type="ECO:0000313" key="19">
    <source>
        <dbReference type="EMBL" id="SOD96624.1"/>
    </source>
</evidence>
<dbReference type="GO" id="GO:0004518">
    <property type="term" value="F:nuclease activity"/>
    <property type="evidence" value="ECO:0007669"/>
    <property type="project" value="UniProtKB-KW"/>
</dbReference>
<keyword evidence="12" id="KW-0238">DNA-binding</keyword>
<dbReference type="GO" id="GO:0005737">
    <property type="term" value="C:cytoplasm"/>
    <property type="evidence" value="ECO:0007669"/>
    <property type="project" value="UniProtKB-SubCell"/>
</dbReference>
<reference evidence="20" key="1">
    <citation type="submission" date="2017-09" db="EMBL/GenBank/DDBJ databases">
        <authorList>
            <person name="Varghese N."/>
            <person name="Submissions S."/>
        </authorList>
    </citation>
    <scope>NUCLEOTIDE SEQUENCE [LARGE SCALE GENOMIC DNA]</scope>
    <source>
        <strain evidence="20">DSM 29961</strain>
    </source>
</reference>
<dbReference type="GO" id="GO:0003677">
    <property type="term" value="F:DNA binding"/>
    <property type="evidence" value="ECO:0007669"/>
    <property type="project" value="UniProtKB-KW"/>
</dbReference>
<dbReference type="PROSITE" id="PS50893">
    <property type="entry name" value="ABC_TRANSPORTER_2"/>
    <property type="match status" value="1"/>
</dbReference>
<evidence type="ECO:0000256" key="1">
    <source>
        <dbReference type="ARBA" id="ARBA00004496"/>
    </source>
</evidence>
<feature type="region of interest" description="Disordered" evidence="17">
    <location>
        <begin position="609"/>
        <end position="640"/>
    </location>
</feature>
<dbReference type="EMBL" id="OCNH01000006">
    <property type="protein sequence ID" value="SOD96624.1"/>
    <property type="molecule type" value="Genomic_DNA"/>
</dbReference>
<evidence type="ECO:0000256" key="14">
    <source>
        <dbReference type="ARBA" id="ARBA00038000"/>
    </source>
</evidence>
<keyword evidence="5" id="KW-0547">Nucleotide-binding</keyword>
<keyword evidence="2" id="KW-0963">Cytoplasm</keyword>
<protein>
    <recommendedName>
        <fullName evidence="15">UvrABC system protein A</fullName>
    </recommendedName>
    <alternativeName>
        <fullName evidence="16">Excinuclease ABC subunit A</fullName>
    </alternativeName>
</protein>
<dbReference type="InterPro" id="IPR027417">
    <property type="entry name" value="P-loop_NTPase"/>
</dbReference>
<keyword evidence="11" id="KW-0267">Excision nuclease</keyword>
<dbReference type="Pfam" id="PF17755">
    <property type="entry name" value="UvrA_DNA-bind"/>
    <property type="match status" value="1"/>
</dbReference>
<evidence type="ECO:0000256" key="16">
    <source>
        <dbReference type="ARBA" id="ARBA00042156"/>
    </source>
</evidence>
<evidence type="ECO:0000256" key="9">
    <source>
        <dbReference type="ARBA" id="ARBA00022833"/>
    </source>
</evidence>
<dbReference type="Proteomes" id="UP000219452">
    <property type="component" value="Unassembled WGS sequence"/>
</dbReference>
<dbReference type="Gene3D" id="1.20.1580.10">
    <property type="entry name" value="ABC transporter ATPase like domain"/>
    <property type="match status" value="2"/>
</dbReference>
<evidence type="ECO:0000256" key="8">
    <source>
        <dbReference type="ARBA" id="ARBA00022771"/>
    </source>
</evidence>
<dbReference type="GO" id="GO:0016887">
    <property type="term" value="F:ATP hydrolysis activity"/>
    <property type="evidence" value="ECO:0007669"/>
    <property type="project" value="InterPro"/>
</dbReference>
<evidence type="ECO:0000256" key="15">
    <source>
        <dbReference type="ARBA" id="ARBA00039316"/>
    </source>
</evidence>
<dbReference type="AlphaFoldDB" id="A0A286GNS1"/>
<dbReference type="PANTHER" id="PTHR43152">
    <property type="entry name" value="UVRABC SYSTEM PROTEIN A"/>
    <property type="match status" value="1"/>
</dbReference>
<feature type="compositionally biased region" description="Polar residues" evidence="17">
    <location>
        <begin position="626"/>
        <end position="640"/>
    </location>
</feature>
<sequence length="1001" mass="111330">MTQTTETERFSSVDQLDPKQFIIIKGAKVHNLKGIDVAIPRNKLVVLTGLSGSGKSSLAFDTLFAEGQRMYVESLSSYARQFLGRMEKPEVEYIKGVSPAIAIEQKVSTRNPRSTVGTSTEIYDYLKLLFARSGTTYSPVSGHEVRRDTVTDVVNFMYAYEAGQRVMIMAPLRIREDRTLPYELNILLQKGYTRIVADGRVVQIEDILENEELRVKNEEYNSEYASLLTDHASLASLEILVDRGTVLYDDNGNPDEDNQYRFSDSVQTAFSEGEGTCRVDVVGKESRVFSDKFELDGIIFEEPSVNLFTFNNPYGACRRCDGFGKVLGIDPDLVVPDKNLSVFEGAIAPWRSEKMSEEFLKPLLKNGIRFDFPIHRPYKDLTPAEQELLWTGNKYFDGINSFFAFVESQTFKVQYRVMLSRYRGKTTCPECRGSRLRKDAGYVKVGGKSITDLVLLPLTHVTAFFKDLELPAHQQQVANRILIEIRNRLDYMERVGLGYLTLNRLTNTLSGGEYQRIKLATSLGSALVGSMYILDEPSIGLHPRDTQRLVSVLETLRDMGNTVIVVEHEEEVMRAADQLIDIGPDAGSLGGHLMFQGTWQDIKELGARSEERGVADAGPPVRSAKTDASATPHSSLLAPNSFKNSHTIDFLTGRETVPVPTFRRKATSFIELKGARENNLKSVDVRFPLNTLTVVTGVSGSGKSTLIRKVLFPALMRQRGEGTEEAGKFDSLGGSLDRISSVEMIDQNPIGKSSRSNPVTYIKAYDYLRQVMADQPVSKSRGYKPSHFSFNVDGGRCEVCQGEGEVKIEMQFMADIYLKCEGCGGKRFKQEVLEVTLHDKNISGILDMTVDEAIEFFRKVDNKMADKLQPLQDVGLGYIGLGQSANTLSGGEAQRVKLASFLGKGNPNKGSTLFIFDEPTTGLHFHDIRKLLSAINALVDQGDSVIIIEHNMEVIKNADHIIDIGPEGGETGGYITFTGTPEEMVKLDDSNHTARYLKGKV</sequence>
<evidence type="ECO:0000256" key="4">
    <source>
        <dbReference type="ARBA" id="ARBA00022737"/>
    </source>
</evidence>
<dbReference type="SUPFAM" id="SSF52540">
    <property type="entry name" value="P-loop containing nucleoside triphosphate hydrolases"/>
    <property type="match status" value="2"/>
</dbReference>
<dbReference type="GO" id="GO:0005524">
    <property type="term" value="F:ATP binding"/>
    <property type="evidence" value="ECO:0007669"/>
    <property type="project" value="UniProtKB-KW"/>
</dbReference>
<keyword evidence="6" id="KW-0227">DNA damage</keyword>
<keyword evidence="3" id="KW-0479">Metal-binding</keyword>
<evidence type="ECO:0000256" key="10">
    <source>
        <dbReference type="ARBA" id="ARBA00022840"/>
    </source>
</evidence>
<comment type="similarity">
    <text evidence="14">Belongs to the ABC transporter superfamily. UvrA family.</text>
</comment>
<gene>
    <name evidence="19" type="ORF">SAMN06269250_5413</name>
</gene>
<evidence type="ECO:0000256" key="12">
    <source>
        <dbReference type="ARBA" id="ARBA00023125"/>
    </source>
</evidence>
<dbReference type="Gene3D" id="3.40.50.300">
    <property type="entry name" value="P-loop containing nucleotide triphosphate hydrolases"/>
    <property type="match status" value="2"/>
</dbReference>